<sequence>MLHMLATSSGVSPRLDSHVALSVCLLGRWDEAAVAIIKAACDPERAVRALGSNLSSKVLQDRLFARGTTLPAAQRRPRLVLEESEGSTSQRVNESRRGHHKDVPLMSKAQAANDVEAKRSLQRELEQDMHKVLRANDLCRPTARIQDFLPLRLDLTRVFNDVSGFHEGVTPKTPRGRPPTAWWNSEVVAPASARGRAPSSGEDSMDRRARRLYVADLMTPRTALSFMPQGEEKDGVLSPVTLLRPLCEVGCQDEGTRGRPSLGNISDISVSSDEDDIRARLSEELRQRVDKQNDQENRQVFDNVEQALHKEDIQGVQPGQGHLIQAGWCPLANPEHCMHTGRD</sequence>
<reference evidence="2" key="1">
    <citation type="submission" date="2022-10" db="EMBL/GenBank/DDBJ databases">
        <authorList>
            <person name="Chen Y."/>
            <person name="Dougan E. K."/>
            <person name="Chan C."/>
            <person name="Rhodes N."/>
            <person name="Thang M."/>
        </authorList>
    </citation>
    <scope>NUCLEOTIDE SEQUENCE</scope>
</reference>
<dbReference type="EMBL" id="CAMXCT010000692">
    <property type="protein sequence ID" value="CAI3982210.1"/>
    <property type="molecule type" value="Genomic_DNA"/>
</dbReference>
<name>A0A9P1C0Z8_9DINO</name>
<reference evidence="3 4" key="2">
    <citation type="submission" date="2024-05" db="EMBL/GenBank/DDBJ databases">
        <authorList>
            <person name="Chen Y."/>
            <person name="Shah S."/>
            <person name="Dougan E. K."/>
            <person name="Thang M."/>
            <person name="Chan C."/>
        </authorList>
    </citation>
    <scope>NUCLEOTIDE SEQUENCE [LARGE SCALE GENOMIC DNA]</scope>
</reference>
<evidence type="ECO:0000256" key="1">
    <source>
        <dbReference type="SAM" id="MobiDB-lite"/>
    </source>
</evidence>
<keyword evidence="4" id="KW-1185">Reference proteome</keyword>
<evidence type="ECO:0000313" key="2">
    <source>
        <dbReference type="EMBL" id="CAI3982210.1"/>
    </source>
</evidence>
<accession>A0A9P1C0Z8</accession>
<gene>
    <name evidence="2" type="ORF">C1SCF055_LOCUS9932</name>
</gene>
<dbReference type="OrthoDB" id="432385at2759"/>
<organism evidence="2">
    <name type="scientific">Cladocopium goreaui</name>
    <dbReference type="NCBI Taxonomy" id="2562237"/>
    <lineage>
        <taxon>Eukaryota</taxon>
        <taxon>Sar</taxon>
        <taxon>Alveolata</taxon>
        <taxon>Dinophyceae</taxon>
        <taxon>Suessiales</taxon>
        <taxon>Symbiodiniaceae</taxon>
        <taxon>Cladocopium</taxon>
    </lineage>
</organism>
<comment type="caution">
    <text evidence="2">The sequence shown here is derived from an EMBL/GenBank/DDBJ whole genome shotgun (WGS) entry which is preliminary data.</text>
</comment>
<evidence type="ECO:0000313" key="4">
    <source>
        <dbReference type="Proteomes" id="UP001152797"/>
    </source>
</evidence>
<dbReference type="EMBL" id="CAMXCT030000692">
    <property type="protein sequence ID" value="CAL4769522.1"/>
    <property type="molecule type" value="Genomic_DNA"/>
</dbReference>
<feature type="region of interest" description="Disordered" evidence="1">
    <location>
        <begin position="75"/>
        <end position="109"/>
    </location>
</feature>
<dbReference type="AlphaFoldDB" id="A0A9P1C0Z8"/>
<dbReference type="EMBL" id="CAMXCT020000692">
    <property type="protein sequence ID" value="CAL1135585.1"/>
    <property type="molecule type" value="Genomic_DNA"/>
</dbReference>
<protein>
    <submittedName>
        <fullName evidence="3">SNW domain-containing protein 1</fullName>
    </submittedName>
</protein>
<proteinExistence type="predicted"/>
<evidence type="ECO:0000313" key="3">
    <source>
        <dbReference type="EMBL" id="CAL4769522.1"/>
    </source>
</evidence>
<dbReference type="Proteomes" id="UP001152797">
    <property type="component" value="Unassembled WGS sequence"/>
</dbReference>